<reference evidence="3" key="1">
    <citation type="submission" date="2015-08" db="UniProtKB">
        <authorList>
            <consortium name="WormBaseParasite"/>
        </authorList>
    </citation>
    <scope>IDENTIFICATION</scope>
</reference>
<protein>
    <submittedName>
        <fullName evidence="3 4">Protein MEMO1</fullName>
    </submittedName>
</protein>
<evidence type="ECO:0000313" key="3">
    <source>
        <dbReference type="WBParaSite" id="SSTP_0000928300.1"/>
    </source>
</evidence>
<organism evidence="3">
    <name type="scientific">Strongyloides stercoralis</name>
    <name type="common">Threadworm</name>
    <dbReference type="NCBI Taxonomy" id="6248"/>
    <lineage>
        <taxon>Eukaryota</taxon>
        <taxon>Metazoa</taxon>
        <taxon>Ecdysozoa</taxon>
        <taxon>Nematoda</taxon>
        <taxon>Chromadorea</taxon>
        <taxon>Rhabditida</taxon>
        <taxon>Tylenchina</taxon>
        <taxon>Panagrolaimomorpha</taxon>
        <taxon>Strongyloidoidea</taxon>
        <taxon>Strongyloididae</taxon>
        <taxon>Strongyloides</taxon>
    </lineage>
</organism>
<dbReference type="PANTHER" id="PTHR11060:SF0">
    <property type="entry name" value="PROTEIN MEMO1"/>
    <property type="match status" value="1"/>
</dbReference>
<dbReference type="PANTHER" id="PTHR11060">
    <property type="entry name" value="PROTEIN MEMO1"/>
    <property type="match status" value="1"/>
</dbReference>
<dbReference type="InterPro" id="IPR002737">
    <property type="entry name" value="MEMO1_fam"/>
</dbReference>
<comment type="similarity">
    <text evidence="1">Belongs to the MEMO1 family.</text>
</comment>
<dbReference type="WBParaSite" id="TCONS_00002798.p1">
    <property type="protein sequence ID" value="TCONS_00002798.p1"/>
    <property type="gene ID" value="XLOC_002600"/>
</dbReference>
<evidence type="ECO:0000313" key="4">
    <source>
        <dbReference type="WBParaSite" id="TCONS_00002798.p1"/>
    </source>
</evidence>
<dbReference type="HAMAP" id="MF_00055">
    <property type="entry name" value="MEMO1"/>
    <property type="match status" value="1"/>
</dbReference>
<sequence length="301" mass="33867">MAVRSASHAGSWYNGIPKELNAQLDAWLLKATERKNEVGVKAIISPHAGYTYCGKTAAYGFKQINPINVKKIFVLGPSHCVYLKGCALTTCHEYETPFGNLKIDLPIVEELRKSGEFLTMDTKYEEDEHSIEMQLPFIAKIMTSVKTLNDFSIIPVLVGSVQGNIQKTFGSIFQKYITSPETLFVISSDFCHWGRRFDFYPHNPNSNIPIWQQIQALDKNGMNAIETLNPNTFDEYMNTTKNTICGSAPIRILLSAVKSARENTNIDCKFEFLNYSQSSKITHPHDSSVSYASGVLWVFNK</sequence>
<evidence type="ECO:0000313" key="2">
    <source>
        <dbReference type="Proteomes" id="UP000035681"/>
    </source>
</evidence>
<dbReference type="Proteomes" id="UP000035681">
    <property type="component" value="Unplaced"/>
</dbReference>
<dbReference type="STRING" id="6248.A0A0K0EIH8"/>
<dbReference type="CDD" id="cd07361">
    <property type="entry name" value="MEMO_like"/>
    <property type="match status" value="1"/>
</dbReference>
<name>A0A0K0EIH8_STRER</name>
<accession>A0A0K0EIH8</accession>
<proteinExistence type="inferred from homology"/>
<keyword evidence="2" id="KW-1185">Reference proteome</keyword>
<dbReference type="Gene3D" id="3.40.830.10">
    <property type="entry name" value="LigB-like"/>
    <property type="match status" value="1"/>
</dbReference>
<dbReference type="Pfam" id="PF01875">
    <property type="entry name" value="Memo"/>
    <property type="match status" value="1"/>
</dbReference>
<dbReference type="WBParaSite" id="SSTP_0000928300.1">
    <property type="protein sequence ID" value="SSTP_0000928300.1"/>
    <property type="gene ID" value="SSTP_0000928300"/>
</dbReference>
<evidence type="ECO:0000256" key="1">
    <source>
        <dbReference type="ARBA" id="ARBA00006315"/>
    </source>
</evidence>
<dbReference type="AlphaFoldDB" id="A0A0K0EIH8"/>
<dbReference type="NCBIfam" id="TIGR04336">
    <property type="entry name" value="AmmeMemoSam_B"/>
    <property type="match status" value="1"/>
</dbReference>